<dbReference type="InterPro" id="IPR041667">
    <property type="entry name" value="Cupin_8"/>
</dbReference>
<dbReference type="EMBL" id="CAADRA010000218">
    <property type="protein sequence ID" value="VFT79321.1"/>
    <property type="molecule type" value="Genomic_DNA"/>
</dbReference>
<dbReference type="OrthoDB" id="415358at2759"/>
<accession>A0A485K7V9</accession>
<proteinExistence type="predicted"/>
<evidence type="ECO:0000313" key="4">
    <source>
        <dbReference type="EMBL" id="VFT79321.1"/>
    </source>
</evidence>
<feature type="transmembrane region" description="Helical" evidence="1">
    <location>
        <begin position="20"/>
        <end position="38"/>
    </location>
</feature>
<dbReference type="PROSITE" id="PS51184">
    <property type="entry name" value="JMJC"/>
    <property type="match status" value="1"/>
</dbReference>
<evidence type="ECO:0000259" key="2">
    <source>
        <dbReference type="PROSITE" id="PS51184"/>
    </source>
</evidence>
<dbReference type="SUPFAM" id="SSF51197">
    <property type="entry name" value="Clavaminate synthase-like"/>
    <property type="match status" value="1"/>
</dbReference>
<dbReference type="AlphaFoldDB" id="A0A485K7V9"/>
<evidence type="ECO:0000313" key="3">
    <source>
        <dbReference type="EMBL" id="KAF0717749.1"/>
    </source>
</evidence>
<protein>
    <submittedName>
        <fullName evidence="4">Aste57867_2118 protein</fullName>
    </submittedName>
</protein>
<gene>
    <name evidence="4" type="primary">Aste57867_2118</name>
    <name evidence="3" type="ORF">As57867_002113</name>
    <name evidence="4" type="ORF">ASTE57867_2118</name>
</gene>
<reference evidence="3" key="2">
    <citation type="submission" date="2019-06" db="EMBL/GenBank/DDBJ databases">
        <title>Genomics analysis of Aphanomyces spp. identifies a new class of oomycete effector associated with host adaptation.</title>
        <authorList>
            <person name="Gaulin E."/>
        </authorList>
    </citation>
    <scope>NUCLEOTIDE SEQUENCE</scope>
    <source>
        <strain evidence="3">CBS 578.67</strain>
    </source>
</reference>
<keyword evidence="1" id="KW-1133">Transmembrane helix</keyword>
<organism evidence="4 5">
    <name type="scientific">Aphanomyces stellatus</name>
    <dbReference type="NCBI Taxonomy" id="120398"/>
    <lineage>
        <taxon>Eukaryota</taxon>
        <taxon>Sar</taxon>
        <taxon>Stramenopiles</taxon>
        <taxon>Oomycota</taxon>
        <taxon>Saprolegniomycetes</taxon>
        <taxon>Saprolegniales</taxon>
        <taxon>Verrucalvaceae</taxon>
        <taxon>Aphanomyces</taxon>
    </lineage>
</organism>
<dbReference type="InterPro" id="IPR014710">
    <property type="entry name" value="RmlC-like_jellyroll"/>
</dbReference>
<dbReference type="EMBL" id="VJMH01000218">
    <property type="protein sequence ID" value="KAF0717749.1"/>
    <property type="molecule type" value="Genomic_DNA"/>
</dbReference>
<dbReference type="Pfam" id="PF13621">
    <property type="entry name" value="Cupin_8"/>
    <property type="match status" value="1"/>
</dbReference>
<keyword evidence="5" id="KW-1185">Reference proteome</keyword>
<dbReference type="InterPro" id="IPR003347">
    <property type="entry name" value="JmjC_dom"/>
</dbReference>
<sequence length="469" mass="51487">MALNSFDRAVSPATSTRSTAVVVAAASVAVLLASLWLLPDVPHAPIIATKTWYDGILPELHAAREPVLLRDSPTSEWKTSRWTVVRVALSLVGLVSVKSATPPVFKHYDPHLELAAHFPPPFNTEEFSTGTPMVAALTTLPFHLWDEESTLDRNRVTGYYINGELRELAPTLVGDISPLAPFVLPSAAATTFVKLWLGGPRVVANLHYDATHNIFHQVCGKKRFILFPPSAFEHLYIHSRLHPSHRQSQLDVTRPLDELAARYPRYDATGTVIDAVLDAHVCCVLDRVDVTLHPGDTLYLPPMWFHCVIADEPSVSVNVWSDGPELDALQHALADPMPYLPAFEARGWVIDLDTHLFALQLFVQGILAAVLPHPRASMAAYVDAQRQLETLPLDSPFACGRAPPSAAKTMRAAMPTYVDAVVDGSFGRMLPSSAHIMVWSFVEALLAQTIDPLYVTNFLDTCVAVGDRP</sequence>
<reference evidence="4 5" key="1">
    <citation type="submission" date="2019-03" db="EMBL/GenBank/DDBJ databases">
        <authorList>
            <person name="Gaulin E."/>
            <person name="Dumas B."/>
        </authorList>
    </citation>
    <scope>NUCLEOTIDE SEQUENCE [LARGE SCALE GENOMIC DNA]</scope>
    <source>
        <strain evidence="4">CBS 568.67</strain>
    </source>
</reference>
<evidence type="ECO:0000256" key="1">
    <source>
        <dbReference type="SAM" id="Phobius"/>
    </source>
</evidence>
<evidence type="ECO:0000313" key="5">
    <source>
        <dbReference type="Proteomes" id="UP000332933"/>
    </source>
</evidence>
<keyword evidence="1" id="KW-0812">Transmembrane</keyword>
<feature type="domain" description="JmjC" evidence="2">
    <location>
        <begin position="152"/>
        <end position="336"/>
    </location>
</feature>
<dbReference type="Gene3D" id="2.60.120.10">
    <property type="entry name" value="Jelly Rolls"/>
    <property type="match status" value="1"/>
</dbReference>
<dbReference type="SMART" id="SM00558">
    <property type="entry name" value="JmjC"/>
    <property type="match status" value="1"/>
</dbReference>
<dbReference type="PANTHER" id="PTHR12461">
    <property type="entry name" value="HYPOXIA-INDUCIBLE FACTOR 1 ALPHA INHIBITOR-RELATED"/>
    <property type="match status" value="1"/>
</dbReference>
<dbReference type="Proteomes" id="UP000332933">
    <property type="component" value="Unassembled WGS sequence"/>
</dbReference>
<keyword evidence="1" id="KW-0472">Membrane</keyword>
<name>A0A485K7V9_9STRA</name>
<dbReference type="PANTHER" id="PTHR12461:SF105">
    <property type="entry name" value="HYPOXIA-INDUCIBLE FACTOR 1-ALPHA INHIBITOR"/>
    <property type="match status" value="1"/>
</dbReference>